<evidence type="ECO:0000313" key="3">
    <source>
        <dbReference type="Proteomes" id="UP000075809"/>
    </source>
</evidence>
<accession>A0A151WGU1</accession>
<name>A0A151WGU1_9HYME</name>
<evidence type="ECO:0000256" key="1">
    <source>
        <dbReference type="SAM" id="MobiDB-lite"/>
    </source>
</evidence>
<reference evidence="2 3" key="1">
    <citation type="submission" date="2015-09" db="EMBL/GenBank/DDBJ databases">
        <title>Trachymyrmex zeteki WGS genome.</title>
        <authorList>
            <person name="Nygaard S."/>
            <person name="Hu H."/>
            <person name="Boomsma J."/>
            <person name="Zhang G."/>
        </authorList>
    </citation>
    <scope>NUCLEOTIDE SEQUENCE [LARGE SCALE GENOMIC DNA]</scope>
    <source>
        <strain evidence="2">Tzet28-1</strain>
        <tissue evidence="2">Whole body</tissue>
    </source>
</reference>
<organism evidence="2 3">
    <name type="scientific">Mycetomoellerius zeteki</name>
    <dbReference type="NCBI Taxonomy" id="64791"/>
    <lineage>
        <taxon>Eukaryota</taxon>
        <taxon>Metazoa</taxon>
        <taxon>Ecdysozoa</taxon>
        <taxon>Arthropoda</taxon>
        <taxon>Hexapoda</taxon>
        <taxon>Insecta</taxon>
        <taxon>Pterygota</taxon>
        <taxon>Neoptera</taxon>
        <taxon>Endopterygota</taxon>
        <taxon>Hymenoptera</taxon>
        <taxon>Apocrita</taxon>
        <taxon>Aculeata</taxon>
        <taxon>Formicoidea</taxon>
        <taxon>Formicidae</taxon>
        <taxon>Myrmicinae</taxon>
        <taxon>Mycetomoellerius</taxon>
    </lineage>
</organism>
<evidence type="ECO:0000313" key="2">
    <source>
        <dbReference type="EMBL" id="KYQ47050.1"/>
    </source>
</evidence>
<feature type="region of interest" description="Disordered" evidence="1">
    <location>
        <begin position="32"/>
        <end position="53"/>
    </location>
</feature>
<keyword evidence="3" id="KW-1185">Reference proteome</keyword>
<dbReference type="AlphaFoldDB" id="A0A151WGU1"/>
<dbReference type="EMBL" id="KQ983147">
    <property type="protein sequence ID" value="KYQ47050.1"/>
    <property type="molecule type" value="Genomic_DNA"/>
</dbReference>
<proteinExistence type="predicted"/>
<sequence>SENKGALSVIRKRCGPPTSRFISQLESIRHSGCGHSSADAPTNDAINSAKNGGNLKLRGDDDLHLQSLDPRALKINITSRNKVHDLSTMKCLLS</sequence>
<feature type="non-terminal residue" evidence="2">
    <location>
        <position position="1"/>
    </location>
</feature>
<protein>
    <submittedName>
        <fullName evidence="2">Uncharacterized protein</fullName>
    </submittedName>
</protein>
<gene>
    <name evidence="2" type="ORF">ALC60_13933</name>
</gene>
<dbReference type="Proteomes" id="UP000075809">
    <property type="component" value="Unassembled WGS sequence"/>
</dbReference>